<dbReference type="Gene3D" id="3.80.10.10">
    <property type="entry name" value="Ribonuclease Inhibitor"/>
    <property type="match status" value="1"/>
</dbReference>
<dbReference type="InParanoid" id="A0A409YKK4"/>
<proteinExistence type="predicted"/>
<dbReference type="OrthoDB" id="2995895at2759"/>
<accession>A0A409YKK4</accession>
<sequence>MPLTVSHGGVYLPSELLPLIARHVPLYARPSTLLALGLSSRGAYQAIHDLLYSCLVLRNESDAISIFQRILADPDLGGNVKELHVMSELTVATINKETPFDTVTGLKRVVKAGYLPQLRTLVVRLLKGGRHDEPWYRVAGFGHLEADFWEDLTTKSPRIQTIVLSGIGDRTGDTWLQESGIYEVKTMKKLVNLGLTFSMGGHSQHNGTDILLTSIRDLSSSLHTLVLGLNNRFESASPILSLNFRQLRSLTLGMFSVPDVSEAMAFWERHPLIEKLKLIDTYRTSHWFAEDSPADLLPNLQFFAASFHDVRSAISILPRLVGLSIQQSINAQVPYLLRSLMPDGLPALESLEIDQDWSADGDTLRRYEGSMWYESQDGKFHVEKKFKNAAKTFTQDYIHSIAKGAPNLKELCLHGVPVHPTIVIKLAEELSGFRKLERFYYRGVHDSNLALRTVENRDALYTSSRVLAERCHCLQSVTDISHLPYLGARIRRNHEGLVECVVPYEGCGMLIGSEDEAFPMNPDPLVNAG</sequence>
<dbReference type="AlphaFoldDB" id="A0A409YKK4"/>
<dbReference type="EMBL" id="NHYE01000723">
    <property type="protein sequence ID" value="PPR03562.1"/>
    <property type="molecule type" value="Genomic_DNA"/>
</dbReference>
<evidence type="ECO:0000313" key="2">
    <source>
        <dbReference type="Proteomes" id="UP000284706"/>
    </source>
</evidence>
<dbReference type="InterPro" id="IPR032675">
    <property type="entry name" value="LRR_dom_sf"/>
</dbReference>
<gene>
    <name evidence="1" type="ORF">CVT26_006104</name>
</gene>
<protein>
    <submittedName>
        <fullName evidence="1">Uncharacterized protein</fullName>
    </submittedName>
</protein>
<organism evidence="1 2">
    <name type="scientific">Gymnopilus dilepis</name>
    <dbReference type="NCBI Taxonomy" id="231916"/>
    <lineage>
        <taxon>Eukaryota</taxon>
        <taxon>Fungi</taxon>
        <taxon>Dikarya</taxon>
        <taxon>Basidiomycota</taxon>
        <taxon>Agaricomycotina</taxon>
        <taxon>Agaricomycetes</taxon>
        <taxon>Agaricomycetidae</taxon>
        <taxon>Agaricales</taxon>
        <taxon>Agaricineae</taxon>
        <taxon>Hymenogastraceae</taxon>
        <taxon>Gymnopilus</taxon>
    </lineage>
</organism>
<dbReference type="SUPFAM" id="SSF52047">
    <property type="entry name" value="RNI-like"/>
    <property type="match status" value="1"/>
</dbReference>
<reference evidence="1 2" key="1">
    <citation type="journal article" date="2018" name="Evol. Lett.">
        <title>Horizontal gene cluster transfer increased hallucinogenic mushroom diversity.</title>
        <authorList>
            <person name="Reynolds H.T."/>
            <person name="Vijayakumar V."/>
            <person name="Gluck-Thaler E."/>
            <person name="Korotkin H.B."/>
            <person name="Matheny P.B."/>
            <person name="Slot J.C."/>
        </authorList>
    </citation>
    <scope>NUCLEOTIDE SEQUENCE [LARGE SCALE GENOMIC DNA]</scope>
    <source>
        <strain evidence="1 2">SRW20</strain>
    </source>
</reference>
<evidence type="ECO:0000313" key="1">
    <source>
        <dbReference type="EMBL" id="PPR03562.1"/>
    </source>
</evidence>
<dbReference type="Proteomes" id="UP000284706">
    <property type="component" value="Unassembled WGS sequence"/>
</dbReference>
<comment type="caution">
    <text evidence="1">The sequence shown here is derived from an EMBL/GenBank/DDBJ whole genome shotgun (WGS) entry which is preliminary data.</text>
</comment>
<keyword evidence="2" id="KW-1185">Reference proteome</keyword>
<name>A0A409YKK4_9AGAR</name>